<organism evidence="4 5">
    <name type="scientific">Ornatilinea apprima</name>
    <dbReference type="NCBI Taxonomy" id="1134406"/>
    <lineage>
        <taxon>Bacteria</taxon>
        <taxon>Bacillati</taxon>
        <taxon>Chloroflexota</taxon>
        <taxon>Anaerolineae</taxon>
        <taxon>Anaerolineales</taxon>
        <taxon>Anaerolineaceae</taxon>
        <taxon>Ornatilinea</taxon>
    </lineage>
</organism>
<dbReference type="Proteomes" id="UP000050417">
    <property type="component" value="Unassembled WGS sequence"/>
</dbReference>
<reference evidence="4 5" key="1">
    <citation type="submission" date="2015-07" db="EMBL/GenBank/DDBJ databases">
        <title>Genome sequence of Ornatilinea apprima DSM 23815.</title>
        <authorList>
            <person name="Hemp J."/>
            <person name="Ward L.M."/>
            <person name="Pace L.A."/>
            <person name="Fischer W.W."/>
        </authorList>
    </citation>
    <scope>NUCLEOTIDE SEQUENCE [LARGE SCALE GENOMIC DNA]</scope>
    <source>
        <strain evidence="4 5">P3M-1</strain>
    </source>
</reference>
<dbReference type="EMBL" id="LGCL01000024">
    <property type="protein sequence ID" value="KPL76990.1"/>
    <property type="molecule type" value="Genomic_DNA"/>
</dbReference>
<dbReference type="GO" id="GO:0016491">
    <property type="term" value="F:oxidoreductase activity"/>
    <property type="evidence" value="ECO:0007669"/>
    <property type="project" value="UniProtKB-KW"/>
</dbReference>
<protein>
    <submittedName>
        <fullName evidence="4">Aldo/keto reductase</fullName>
    </submittedName>
</protein>
<comment type="caution">
    <text evidence="4">The sequence shown here is derived from an EMBL/GenBank/DDBJ whole genome shotgun (WGS) entry which is preliminary data.</text>
</comment>
<feature type="region of interest" description="Disordered" evidence="2">
    <location>
        <begin position="306"/>
        <end position="330"/>
    </location>
</feature>
<keyword evidence="1" id="KW-0560">Oxidoreductase</keyword>
<keyword evidence="5" id="KW-1185">Reference proteome</keyword>
<dbReference type="STRING" id="1134406.ADN00_10460"/>
<dbReference type="Pfam" id="PF00248">
    <property type="entry name" value="Aldo_ket_red"/>
    <property type="match status" value="1"/>
</dbReference>
<gene>
    <name evidence="4" type="ORF">ADN00_10460</name>
</gene>
<accession>A0A0P6XB78</accession>
<dbReference type="AlphaFoldDB" id="A0A0P6XB78"/>
<feature type="compositionally biased region" description="Basic and acidic residues" evidence="2">
    <location>
        <begin position="317"/>
        <end position="330"/>
    </location>
</feature>
<dbReference type="OrthoDB" id="9773828at2"/>
<evidence type="ECO:0000259" key="3">
    <source>
        <dbReference type="Pfam" id="PF00248"/>
    </source>
</evidence>
<dbReference type="InterPro" id="IPR023210">
    <property type="entry name" value="NADP_OxRdtase_dom"/>
</dbReference>
<dbReference type="RefSeq" id="WP_075062946.1">
    <property type="nucleotide sequence ID" value="NZ_LGCL01000024.1"/>
</dbReference>
<dbReference type="Gene3D" id="3.20.20.100">
    <property type="entry name" value="NADP-dependent oxidoreductase domain"/>
    <property type="match status" value="1"/>
</dbReference>
<dbReference type="GO" id="GO:0005829">
    <property type="term" value="C:cytosol"/>
    <property type="evidence" value="ECO:0007669"/>
    <property type="project" value="TreeGrafter"/>
</dbReference>
<sequence>MEYRFLGKTGVRVSKLCFGAMSFAKDADEAESAALYRRCREAGINFFDCADVYSNGQSEEYLGRFIASERDQVVITSKVYFPSGAGVNDRGSSRYHIVRSVEGSLRRLNTDRIDVYFLHRFDDFTDLEETLRALDDLVRQGKILYPAVSNFAAWQVEKALGISAREGLARLVCLQPMYNLVKRQAEVELLPMAQAEGLGVIAYSPLGGGLLSGKYDQTHRPEDGRLMTNKMYMARYKDDWMYAAAGDLNAFARQNGWEPAALAVAWVMSHPAITAPIIGARNVRQLESSLKSLEIEMTTELRERVSAFTPEPPPATDRNDERDIDFMGKR</sequence>
<proteinExistence type="predicted"/>
<dbReference type="InterPro" id="IPR050523">
    <property type="entry name" value="AKR_Detox_Biosynth"/>
</dbReference>
<dbReference type="PATRIC" id="fig|1134406.4.peg.2563"/>
<evidence type="ECO:0000256" key="1">
    <source>
        <dbReference type="ARBA" id="ARBA00023002"/>
    </source>
</evidence>
<dbReference type="PANTHER" id="PTHR43364:SF4">
    <property type="entry name" value="NAD(P)-LINKED OXIDOREDUCTASE SUPERFAMILY PROTEIN"/>
    <property type="match status" value="1"/>
</dbReference>
<name>A0A0P6XB78_9CHLR</name>
<evidence type="ECO:0000256" key="2">
    <source>
        <dbReference type="SAM" id="MobiDB-lite"/>
    </source>
</evidence>
<feature type="domain" description="NADP-dependent oxidoreductase" evidence="3">
    <location>
        <begin position="15"/>
        <end position="304"/>
    </location>
</feature>
<evidence type="ECO:0000313" key="5">
    <source>
        <dbReference type="Proteomes" id="UP000050417"/>
    </source>
</evidence>
<dbReference type="FunFam" id="3.20.20.100:FF:000004">
    <property type="entry name" value="Oxidoreductase, aldo/keto reductase"/>
    <property type="match status" value="1"/>
</dbReference>
<evidence type="ECO:0000313" key="4">
    <source>
        <dbReference type="EMBL" id="KPL76990.1"/>
    </source>
</evidence>
<dbReference type="PANTHER" id="PTHR43364">
    <property type="entry name" value="NADH-SPECIFIC METHYLGLYOXAL REDUCTASE-RELATED"/>
    <property type="match status" value="1"/>
</dbReference>
<dbReference type="InterPro" id="IPR036812">
    <property type="entry name" value="NAD(P)_OxRdtase_dom_sf"/>
</dbReference>
<dbReference type="CDD" id="cd19087">
    <property type="entry name" value="AKR_AKR12A1_B1_C1"/>
    <property type="match status" value="1"/>
</dbReference>
<dbReference type="SUPFAM" id="SSF51430">
    <property type="entry name" value="NAD(P)-linked oxidoreductase"/>
    <property type="match status" value="1"/>
</dbReference>